<evidence type="ECO:0000313" key="2">
    <source>
        <dbReference type="Proteomes" id="UP001054945"/>
    </source>
</evidence>
<accession>A0AAV4Y4Y0</accession>
<reference evidence="1 2" key="1">
    <citation type="submission" date="2021-06" db="EMBL/GenBank/DDBJ databases">
        <title>Caerostris extrusa draft genome.</title>
        <authorList>
            <person name="Kono N."/>
            <person name="Arakawa K."/>
        </authorList>
    </citation>
    <scope>NUCLEOTIDE SEQUENCE [LARGE SCALE GENOMIC DNA]</scope>
</reference>
<gene>
    <name evidence="1" type="ORF">CEXT_3331</name>
</gene>
<name>A0AAV4Y4Y0_CAEEX</name>
<comment type="caution">
    <text evidence="1">The sequence shown here is derived from an EMBL/GenBank/DDBJ whole genome shotgun (WGS) entry which is preliminary data.</text>
</comment>
<sequence length="71" mass="7942">MAENTSHVISLLIQAICGTPLAFINPKPCTSDLWDLNRIKTVLKLKSKIDFKVITTYLVKLKPDTIFPGDI</sequence>
<dbReference type="EMBL" id="BPLR01001405">
    <property type="protein sequence ID" value="GIZ02163.1"/>
    <property type="molecule type" value="Genomic_DNA"/>
</dbReference>
<dbReference type="AlphaFoldDB" id="A0AAV4Y4Y0"/>
<keyword evidence="2" id="KW-1185">Reference proteome</keyword>
<evidence type="ECO:0000313" key="1">
    <source>
        <dbReference type="EMBL" id="GIZ02163.1"/>
    </source>
</evidence>
<protein>
    <submittedName>
        <fullName evidence="1">Uncharacterized protein</fullName>
    </submittedName>
</protein>
<proteinExistence type="predicted"/>
<organism evidence="1 2">
    <name type="scientific">Caerostris extrusa</name>
    <name type="common">Bark spider</name>
    <name type="synonym">Caerostris bankana</name>
    <dbReference type="NCBI Taxonomy" id="172846"/>
    <lineage>
        <taxon>Eukaryota</taxon>
        <taxon>Metazoa</taxon>
        <taxon>Ecdysozoa</taxon>
        <taxon>Arthropoda</taxon>
        <taxon>Chelicerata</taxon>
        <taxon>Arachnida</taxon>
        <taxon>Araneae</taxon>
        <taxon>Araneomorphae</taxon>
        <taxon>Entelegynae</taxon>
        <taxon>Araneoidea</taxon>
        <taxon>Araneidae</taxon>
        <taxon>Caerostris</taxon>
    </lineage>
</organism>
<dbReference type="Proteomes" id="UP001054945">
    <property type="component" value="Unassembled WGS sequence"/>
</dbReference>